<feature type="region of interest" description="Disordered" evidence="1">
    <location>
        <begin position="25"/>
        <end position="64"/>
    </location>
</feature>
<organism evidence="3 4">
    <name type="scientific">Streptomyces bathyalis</name>
    <dbReference type="NCBI Taxonomy" id="2710756"/>
    <lineage>
        <taxon>Bacteria</taxon>
        <taxon>Bacillati</taxon>
        <taxon>Actinomycetota</taxon>
        <taxon>Actinomycetes</taxon>
        <taxon>Kitasatosporales</taxon>
        <taxon>Streptomycetaceae</taxon>
        <taxon>Streptomyces</taxon>
    </lineage>
</organism>
<accession>A0A7T1TD53</accession>
<evidence type="ECO:0000256" key="1">
    <source>
        <dbReference type="SAM" id="MobiDB-lite"/>
    </source>
</evidence>
<dbReference type="AlphaFoldDB" id="A0A7T1TD53"/>
<evidence type="ECO:0000313" key="4">
    <source>
        <dbReference type="Proteomes" id="UP000595046"/>
    </source>
</evidence>
<dbReference type="EMBL" id="CP048882">
    <property type="protein sequence ID" value="QPP10792.1"/>
    <property type="molecule type" value="Genomic_DNA"/>
</dbReference>
<protein>
    <recommendedName>
        <fullName evidence="5">Lipoprotein</fullName>
    </recommendedName>
</protein>
<keyword evidence="2" id="KW-0732">Signal</keyword>
<proteinExistence type="predicted"/>
<sequence length="317" mass="32063">MTLVAAVAAGASLLLATGCTDDGTAAASDKNRQGSSGDPGAGSRAAHGTAGSPGHPVPSDPRKAVTAAAEALAGYGTSRTRTSMSMASGGTRLAVEGEGGFDYGKGEGSLTVRLPEGTSGARPGERRTVTELVVPGALYMKNRGAGVPDGKWVRVDTNELADGNLITAGATDPVSAAELLRGARQVRYTGKVRAAGGAVLRRYRGTLDLGDAARAASPHRRGQLKAAAHGFSERTVPFDAQIDGQGRLRKVRHLFTFAGGAPGGRDGTESGSGADAAGGPDDGVAVASTTWFHGYGAHVKVVMPEPEDIYAGKIAPF</sequence>
<reference evidence="4" key="1">
    <citation type="submission" date="2020-02" db="EMBL/GenBank/DDBJ databases">
        <title>Streptomyces sp. ASO4wet.</title>
        <authorList>
            <person name="Risdian C."/>
            <person name="Landwehr W."/>
            <person name="Schupp P."/>
            <person name="Wink J."/>
        </authorList>
    </citation>
    <scope>NUCLEOTIDE SEQUENCE [LARGE SCALE GENOMIC DNA]</scope>
    <source>
        <strain evidence="4">ASO4wet</strain>
    </source>
</reference>
<evidence type="ECO:0000256" key="2">
    <source>
        <dbReference type="SAM" id="SignalP"/>
    </source>
</evidence>
<feature type="region of interest" description="Disordered" evidence="1">
    <location>
        <begin position="259"/>
        <end position="280"/>
    </location>
</feature>
<evidence type="ECO:0000313" key="3">
    <source>
        <dbReference type="EMBL" id="QPP10792.1"/>
    </source>
</evidence>
<gene>
    <name evidence="3" type="ORF">G4Z16_18215</name>
</gene>
<feature type="compositionally biased region" description="Low complexity" evidence="1">
    <location>
        <begin position="271"/>
        <end position="280"/>
    </location>
</feature>
<feature type="chain" id="PRO_5039731516" description="Lipoprotein" evidence="2">
    <location>
        <begin position="17"/>
        <end position="317"/>
    </location>
</feature>
<dbReference type="Gene3D" id="2.50.20.20">
    <property type="match status" value="1"/>
</dbReference>
<dbReference type="KEGG" id="sbat:G4Z16_18215"/>
<name>A0A7T1TD53_9ACTN</name>
<evidence type="ECO:0008006" key="5">
    <source>
        <dbReference type="Google" id="ProtNLM"/>
    </source>
</evidence>
<keyword evidence="4" id="KW-1185">Reference proteome</keyword>
<dbReference type="Proteomes" id="UP000595046">
    <property type="component" value="Chromosome"/>
</dbReference>
<feature type="signal peptide" evidence="2">
    <location>
        <begin position="1"/>
        <end position="16"/>
    </location>
</feature>